<sequence length="127" mass="14435">MQPQHLYFFIPNTFIDGVRDGRPYLARLRPYLLSDFLYIENLHFVSSQFLQSFESDYPSFYASTMFLNYTLPLTLILSDTATTLHTAALRPAALQTAAHPTVSQVFLGGSSYFSWLCDGWFCLEDGG</sequence>
<gene>
    <name evidence="1" type="ORF">V6N12_057529</name>
</gene>
<keyword evidence="2" id="KW-1185">Reference proteome</keyword>
<comment type="caution">
    <text evidence="1">The sequence shown here is derived from an EMBL/GenBank/DDBJ whole genome shotgun (WGS) entry which is preliminary data.</text>
</comment>
<name>A0ABR2C798_9ROSI</name>
<dbReference type="Proteomes" id="UP001472677">
    <property type="component" value="Unassembled WGS sequence"/>
</dbReference>
<organism evidence="1 2">
    <name type="scientific">Hibiscus sabdariffa</name>
    <name type="common">roselle</name>
    <dbReference type="NCBI Taxonomy" id="183260"/>
    <lineage>
        <taxon>Eukaryota</taxon>
        <taxon>Viridiplantae</taxon>
        <taxon>Streptophyta</taxon>
        <taxon>Embryophyta</taxon>
        <taxon>Tracheophyta</taxon>
        <taxon>Spermatophyta</taxon>
        <taxon>Magnoliopsida</taxon>
        <taxon>eudicotyledons</taxon>
        <taxon>Gunneridae</taxon>
        <taxon>Pentapetalae</taxon>
        <taxon>rosids</taxon>
        <taxon>malvids</taxon>
        <taxon>Malvales</taxon>
        <taxon>Malvaceae</taxon>
        <taxon>Malvoideae</taxon>
        <taxon>Hibiscus</taxon>
    </lineage>
</organism>
<proteinExistence type="predicted"/>
<evidence type="ECO:0000313" key="2">
    <source>
        <dbReference type="Proteomes" id="UP001472677"/>
    </source>
</evidence>
<protein>
    <submittedName>
        <fullName evidence="1">Uncharacterized protein</fullName>
    </submittedName>
</protein>
<dbReference type="EMBL" id="JBBPBM010000066">
    <property type="protein sequence ID" value="KAK8514631.1"/>
    <property type="molecule type" value="Genomic_DNA"/>
</dbReference>
<evidence type="ECO:0000313" key="1">
    <source>
        <dbReference type="EMBL" id="KAK8514631.1"/>
    </source>
</evidence>
<reference evidence="1 2" key="1">
    <citation type="journal article" date="2024" name="G3 (Bethesda)">
        <title>Genome assembly of Hibiscus sabdariffa L. provides insights into metabolisms of medicinal natural products.</title>
        <authorList>
            <person name="Kim T."/>
        </authorList>
    </citation>
    <scope>NUCLEOTIDE SEQUENCE [LARGE SCALE GENOMIC DNA]</scope>
    <source>
        <strain evidence="1">TK-2024</strain>
        <tissue evidence="1">Old leaves</tissue>
    </source>
</reference>
<accession>A0ABR2C798</accession>